<dbReference type="OrthoDB" id="8809170at2"/>
<keyword evidence="5" id="KW-1185">Reference proteome</keyword>
<organism evidence="4 5">
    <name type="scientific">Kingella potus</name>
    <dbReference type="NCBI Taxonomy" id="265175"/>
    <lineage>
        <taxon>Bacteria</taxon>
        <taxon>Pseudomonadati</taxon>
        <taxon>Pseudomonadota</taxon>
        <taxon>Betaproteobacteria</taxon>
        <taxon>Neisseriales</taxon>
        <taxon>Neisseriaceae</taxon>
        <taxon>Kingella</taxon>
    </lineage>
</organism>
<evidence type="ECO:0000313" key="5">
    <source>
        <dbReference type="Proteomes" id="UP000254293"/>
    </source>
</evidence>
<evidence type="ECO:0000259" key="3">
    <source>
        <dbReference type="Pfam" id="PF05707"/>
    </source>
</evidence>
<dbReference type="Gene3D" id="3.40.50.300">
    <property type="entry name" value="P-loop containing nucleotide triphosphate hydrolases"/>
    <property type="match status" value="1"/>
</dbReference>
<keyword evidence="2" id="KW-0472">Membrane</keyword>
<dbReference type="EMBL" id="UGJJ01000001">
    <property type="protein sequence ID" value="STQ99943.1"/>
    <property type="molecule type" value="Genomic_DNA"/>
</dbReference>
<reference evidence="4 5" key="1">
    <citation type="submission" date="2018-06" db="EMBL/GenBank/DDBJ databases">
        <authorList>
            <consortium name="Pathogen Informatics"/>
            <person name="Doyle S."/>
        </authorList>
    </citation>
    <scope>NUCLEOTIDE SEQUENCE [LARGE SCALE GENOMIC DNA]</scope>
    <source>
        <strain evidence="4 5">NCTC13336</strain>
    </source>
</reference>
<dbReference type="Pfam" id="PF05707">
    <property type="entry name" value="Zot"/>
    <property type="match status" value="1"/>
</dbReference>
<keyword evidence="2" id="KW-1133">Transmembrane helix</keyword>
<evidence type="ECO:0000256" key="1">
    <source>
        <dbReference type="SAM" id="MobiDB-lite"/>
    </source>
</evidence>
<evidence type="ECO:0000313" key="4">
    <source>
        <dbReference type="EMBL" id="STQ99943.1"/>
    </source>
</evidence>
<gene>
    <name evidence="4" type="ORF">NCTC13336_00131</name>
</gene>
<accession>A0A377QXL5</accession>
<feature type="transmembrane region" description="Helical" evidence="2">
    <location>
        <begin position="198"/>
        <end position="217"/>
    </location>
</feature>
<dbReference type="RefSeq" id="WP_115307285.1">
    <property type="nucleotide sequence ID" value="NZ_CP091516.1"/>
</dbReference>
<dbReference type="InterPro" id="IPR008900">
    <property type="entry name" value="Zot_N"/>
</dbReference>
<dbReference type="Proteomes" id="UP000254293">
    <property type="component" value="Unassembled WGS sequence"/>
</dbReference>
<keyword evidence="2" id="KW-0812">Transmembrane</keyword>
<feature type="domain" description="Zona occludens toxin N-terminal" evidence="3">
    <location>
        <begin position="1"/>
        <end position="188"/>
    </location>
</feature>
<dbReference type="AlphaFoldDB" id="A0A377QXL5"/>
<evidence type="ECO:0000256" key="2">
    <source>
        <dbReference type="SAM" id="Phobius"/>
    </source>
</evidence>
<dbReference type="SUPFAM" id="SSF52540">
    <property type="entry name" value="P-loop containing nucleoside triphosphate hydrolases"/>
    <property type="match status" value="1"/>
</dbReference>
<proteinExistence type="predicted"/>
<dbReference type="InterPro" id="IPR027417">
    <property type="entry name" value="P-loop_NTPase"/>
</dbReference>
<protein>
    <submittedName>
        <fullName evidence="4">Zonula occludens toxin</fullName>
    </submittedName>
</protein>
<sequence length="385" mass="43220">MIYLITGSPGTGKTSMVVDMILNNADGLFKMETEDGTLIDRPLYFCHIDGLNTKKFKAHELSEEDIQSAPLSDLVPEGSIVIVDEADYTYPVRSAAAAVPPYIKTLKELRHHGYTLILMVQHPTMIDKYVRQLVGKHIHLERKVIGTKRYEWFRCEETLNTTAFASAIGSNYTPPKAAFKYYKSASKHIKFKKKIHPVFFFIPAAIAFMFYLGVPLFSKWLGNADPKAQETAKIERETPQNQTADPTIHTEKPQEMQPMQAAASIPEFSPEYYKPRVEDKPETAPIYDSVRAVRGFEIVAACVESLKSCNCYSQQGTLIEISAKTCKKHIKDGIFNPYKEEIQDAEHYSVAQQNINREQGGSVLVMGGRDKYLPAPSFGNGPPAQ</sequence>
<feature type="region of interest" description="Disordered" evidence="1">
    <location>
        <begin position="230"/>
        <end position="258"/>
    </location>
</feature>
<name>A0A377QXL5_9NEIS</name>